<reference evidence="5 6" key="1">
    <citation type="submission" date="2019-05" db="EMBL/GenBank/DDBJ databases">
        <authorList>
            <person name="Lee S.D."/>
        </authorList>
    </citation>
    <scope>NUCLEOTIDE SEQUENCE [LARGE SCALE GENOMIC DNA]</scope>
    <source>
        <strain evidence="5 6">C5-26</strain>
    </source>
</reference>
<dbReference type="GO" id="GO:0015833">
    <property type="term" value="P:peptide transport"/>
    <property type="evidence" value="ECO:0007669"/>
    <property type="project" value="TreeGrafter"/>
</dbReference>
<dbReference type="AlphaFoldDB" id="A0A563DZW3"/>
<dbReference type="PIRSF" id="PIRSF002741">
    <property type="entry name" value="MppA"/>
    <property type="match status" value="1"/>
</dbReference>
<dbReference type="Gene3D" id="3.90.76.10">
    <property type="entry name" value="Dipeptide-binding Protein, Domain 1"/>
    <property type="match status" value="1"/>
</dbReference>
<dbReference type="InterPro" id="IPR030678">
    <property type="entry name" value="Peptide/Ni-bd"/>
</dbReference>
<gene>
    <name evidence="5" type="ORF">FGL98_12285</name>
</gene>
<dbReference type="OrthoDB" id="9796817at2"/>
<dbReference type="Pfam" id="PF00496">
    <property type="entry name" value="SBP_bac_5"/>
    <property type="match status" value="1"/>
</dbReference>
<dbReference type="GO" id="GO:0042597">
    <property type="term" value="C:periplasmic space"/>
    <property type="evidence" value="ECO:0007669"/>
    <property type="project" value="UniProtKB-ARBA"/>
</dbReference>
<dbReference type="PROSITE" id="PS01040">
    <property type="entry name" value="SBP_BACTERIAL_5"/>
    <property type="match status" value="1"/>
</dbReference>
<proteinExistence type="inferred from homology"/>
<organism evidence="5 6">
    <name type="scientific">Leekyejoonella antrihumi</name>
    <dbReference type="NCBI Taxonomy" id="1660198"/>
    <lineage>
        <taxon>Bacteria</taxon>
        <taxon>Bacillati</taxon>
        <taxon>Actinomycetota</taxon>
        <taxon>Actinomycetes</taxon>
        <taxon>Micrococcales</taxon>
        <taxon>Dermacoccaceae</taxon>
        <taxon>Leekyejoonella</taxon>
    </lineage>
</organism>
<dbReference type="InterPro" id="IPR023765">
    <property type="entry name" value="SBP_5_CS"/>
</dbReference>
<keyword evidence="3" id="KW-0732">Signal</keyword>
<evidence type="ECO:0000256" key="2">
    <source>
        <dbReference type="ARBA" id="ARBA00005695"/>
    </source>
</evidence>
<dbReference type="GO" id="GO:1904680">
    <property type="term" value="F:peptide transmembrane transporter activity"/>
    <property type="evidence" value="ECO:0007669"/>
    <property type="project" value="TreeGrafter"/>
</dbReference>
<dbReference type="PANTHER" id="PTHR30290:SF38">
    <property type="entry name" value="D,D-DIPEPTIDE-BINDING PERIPLASMIC PROTEIN DDPA-RELATED"/>
    <property type="match status" value="1"/>
</dbReference>
<evidence type="ECO:0000256" key="3">
    <source>
        <dbReference type="ARBA" id="ARBA00022729"/>
    </source>
</evidence>
<evidence type="ECO:0000259" key="4">
    <source>
        <dbReference type="Pfam" id="PF00496"/>
    </source>
</evidence>
<dbReference type="GO" id="GO:0043190">
    <property type="term" value="C:ATP-binding cassette (ABC) transporter complex"/>
    <property type="evidence" value="ECO:0007669"/>
    <property type="project" value="InterPro"/>
</dbReference>
<dbReference type="EMBL" id="VCQV01000016">
    <property type="protein sequence ID" value="TWP35787.1"/>
    <property type="molecule type" value="Genomic_DNA"/>
</dbReference>
<comment type="similarity">
    <text evidence="2">Belongs to the bacterial solute-binding protein 5 family.</text>
</comment>
<comment type="subcellular location">
    <subcellularLocation>
        <location evidence="1">Cell membrane</location>
        <topology evidence="1">Lipid-anchor</topology>
    </subcellularLocation>
</comment>
<dbReference type="Gene3D" id="3.10.105.10">
    <property type="entry name" value="Dipeptide-binding Protein, Domain 3"/>
    <property type="match status" value="1"/>
</dbReference>
<comment type="caution">
    <text evidence="5">The sequence shown here is derived from an EMBL/GenBank/DDBJ whole genome shotgun (WGS) entry which is preliminary data.</text>
</comment>
<dbReference type="PANTHER" id="PTHR30290">
    <property type="entry name" value="PERIPLASMIC BINDING COMPONENT OF ABC TRANSPORTER"/>
    <property type="match status" value="1"/>
</dbReference>
<sequence>MRRFPPGIYRRTRKDLAMVRRRTMSLAIVGVGAAMVITGCSSGGSTTRGGSSASGATSSNGTFQVASLVAPPTLDLTSNPAAAIDEVFDYNVYQHLVQLDPKGDVVPVLASKYSVSKDGKTYTFDVRKGVKFANGDPMTPQDVVFSLKRVIAPKSNYPYKDLFSDITGVRASGNQVTVTLSESNNQFLYDMAAYSNGVILDPKTVGQIAKKPNGTGPYEFGAFVANYSVTLHRNNSYWDGKPGVATVVFRYFSNTNAAGSALKSGQVQAIDNLAAGNPSEASQFKGNPAYKIISGPTNGKIQMSINNTRGPLAKVKVRQAIIYATNRRAILETVGAGYGTVIGTDTVPPDPWYSTSYANTYPYNPGKAKQLLAQAGYPNGFSVTLTLPPYGYATTAGPLLVAELKAVGINATIKNVQWPLWLSQVFTNTNYDLTIINHVEARDLANYTNPTYYWKYAKTSQVNSMLAKANSETSSSAELAGYQKILTTITSDAVNDWLYNPDQITVANKNVVGLPGSGITESFDLSHVSLGGQLPANLAAQGYAK</sequence>
<reference evidence="5 6" key="2">
    <citation type="submission" date="2019-08" db="EMBL/GenBank/DDBJ databases">
        <title>Jejuicoccus antrihumi gen. nov., sp. nov., a new member of the family Dermacoccaceae isolated from a cave.</title>
        <authorList>
            <person name="Schumann P."/>
            <person name="Kim I.S."/>
        </authorList>
    </citation>
    <scope>NUCLEOTIDE SEQUENCE [LARGE SCALE GENOMIC DNA]</scope>
    <source>
        <strain evidence="5 6">C5-26</strain>
    </source>
</reference>
<evidence type="ECO:0000256" key="1">
    <source>
        <dbReference type="ARBA" id="ARBA00004193"/>
    </source>
</evidence>
<dbReference type="InterPro" id="IPR039424">
    <property type="entry name" value="SBP_5"/>
</dbReference>
<dbReference type="Gene3D" id="3.40.190.10">
    <property type="entry name" value="Periplasmic binding protein-like II"/>
    <property type="match status" value="1"/>
</dbReference>
<evidence type="ECO:0000313" key="5">
    <source>
        <dbReference type="EMBL" id="TWP35787.1"/>
    </source>
</evidence>
<evidence type="ECO:0000313" key="6">
    <source>
        <dbReference type="Proteomes" id="UP000320244"/>
    </source>
</evidence>
<dbReference type="Proteomes" id="UP000320244">
    <property type="component" value="Unassembled WGS sequence"/>
</dbReference>
<feature type="domain" description="Solute-binding protein family 5" evidence="4">
    <location>
        <begin position="105"/>
        <end position="440"/>
    </location>
</feature>
<keyword evidence="6" id="KW-1185">Reference proteome</keyword>
<name>A0A563DZW3_9MICO</name>
<accession>A0A563DZW3</accession>
<dbReference type="SUPFAM" id="SSF53850">
    <property type="entry name" value="Periplasmic binding protein-like II"/>
    <property type="match status" value="1"/>
</dbReference>
<dbReference type="InterPro" id="IPR000914">
    <property type="entry name" value="SBP_5_dom"/>
</dbReference>
<protein>
    <recommendedName>
        <fullName evidence="4">Solute-binding protein family 5 domain-containing protein</fullName>
    </recommendedName>
</protein>